<dbReference type="EMBL" id="JABFAC010000005">
    <property type="protein sequence ID" value="MBA0613698.1"/>
    <property type="molecule type" value="Genomic_DNA"/>
</dbReference>
<feature type="region of interest" description="Disordered" evidence="1">
    <location>
        <begin position="98"/>
        <end position="145"/>
    </location>
</feature>
<evidence type="ECO:0008006" key="4">
    <source>
        <dbReference type="Google" id="ProtNLM"/>
    </source>
</evidence>
<protein>
    <recommendedName>
        <fullName evidence="4">DUF4283 domain-containing protein</fullName>
    </recommendedName>
</protein>
<evidence type="ECO:0000256" key="1">
    <source>
        <dbReference type="SAM" id="MobiDB-lite"/>
    </source>
</evidence>
<sequence>MEEDINVLLERLNFSEEESKRVISSNQYSTNPKGYKAWAVGKILKGVILVKFNAIDDRTRILNLSPWLFDQCLFTLLLFDKDQGVQIDGTTQARGNWRNGIEILESKPNQNTETNDTTERSGDENDPTRLKQKEKSRIGEEDFESSSPIEKRTIKIIRDGGGRMRCKRKRIKGGNGENIYESLARLVCRKPVDNLSPWKAVAGDMPTIKLLCWNYRGLGNPATVRGLKQLLANNFSCVQNQCRMDGCLAVNLTSRSGGLAMLWKE</sequence>
<evidence type="ECO:0000313" key="3">
    <source>
        <dbReference type="Proteomes" id="UP000593561"/>
    </source>
</evidence>
<dbReference type="AlphaFoldDB" id="A0A7J8RIM8"/>
<proteinExistence type="predicted"/>
<keyword evidence="3" id="KW-1185">Reference proteome</keyword>
<organism evidence="2 3">
    <name type="scientific">Gossypium davidsonii</name>
    <name type="common">Davidson's cotton</name>
    <name type="synonym">Gossypium klotzschianum subsp. davidsonii</name>
    <dbReference type="NCBI Taxonomy" id="34287"/>
    <lineage>
        <taxon>Eukaryota</taxon>
        <taxon>Viridiplantae</taxon>
        <taxon>Streptophyta</taxon>
        <taxon>Embryophyta</taxon>
        <taxon>Tracheophyta</taxon>
        <taxon>Spermatophyta</taxon>
        <taxon>Magnoliopsida</taxon>
        <taxon>eudicotyledons</taxon>
        <taxon>Gunneridae</taxon>
        <taxon>Pentapetalae</taxon>
        <taxon>rosids</taxon>
        <taxon>malvids</taxon>
        <taxon>Malvales</taxon>
        <taxon>Malvaceae</taxon>
        <taxon>Malvoideae</taxon>
        <taxon>Gossypium</taxon>
    </lineage>
</organism>
<reference evidence="2 3" key="1">
    <citation type="journal article" date="2019" name="Genome Biol. Evol.">
        <title>Insights into the evolution of the New World diploid cottons (Gossypium, subgenus Houzingenia) based on genome sequencing.</title>
        <authorList>
            <person name="Grover C.E."/>
            <person name="Arick M.A. 2nd"/>
            <person name="Thrash A."/>
            <person name="Conover J.L."/>
            <person name="Sanders W.S."/>
            <person name="Peterson D.G."/>
            <person name="Frelichowski J.E."/>
            <person name="Scheffler J.A."/>
            <person name="Scheffler B.E."/>
            <person name="Wendel J.F."/>
        </authorList>
    </citation>
    <scope>NUCLEOTIDE SEQUENCE [LARGE SCALE GENOMIC DNA]</scope>
    <source>
        <strain evidence="2">27</strain>
        <tissue evidence="2">Leaf</tissue>
    </source>
</reference>
<gene>
    <name evidence="2" type="ORF">Godav_014080</name>
</gene>
<accession>A0A7J8RIM8</accession>
<evidence type="ECO:0000313" key="2">
    <source>
        <dbReference type="EMBL" id="MBA0613698.1"/>
    </source>
</evidence>
<dbReference type="Proteomes" id="UP000593561">
    <property type="component" value="Unassembled WGS sequence"/>
</dbReference>
<name>A0A7J8RIM8_GOSDV</name>
<feature type="compositionally biased region" description="Basic and acidic residues" evidence="1">
    <location>
        <begin position="117"/>
        <end position="140"/>
    </location>
</feature>
<comment type="caution">
    <text evidence="2">The sequence shown here is derived from an EMBL/GenBank/DDBJ whole genome shotgun (WGS) entry which is preliminary data.</text>
</comment>